<dbReference type="SUPFAM" id="SSF100966">
    <property type="entry name" value="Translation initiation factor 2 beta, aIF2beta, N-terminal domain"/>
    <property type="match status" value="1"/>
</dbReference>
<evidence type="ECO:0000259" key="7">
    <source>
        <dbReference type="PROSITE" id="PS51363"/>
    </source>
</evidence>
<evidence type="ECO:0000313" key="8">
    <source>
        <dbReference type="EMBL" id="KAL3767594.1"/>
    </source>
</evidence>
<evidence type="ECO:0000256" key="4">
    <source>
        <dbReference type="ARBA" id="ARBA00022917"/>
    </source>
</evidence>
<dbReference type="SMART" id="SM00653">
    <property type="entry name" value="eIF2B_5"/>
    <property type="match status" value="1"/>
</dbReference>
<evidence type="ECO:0000256" key="6">
    <source>
        <dbReference type="SAM" id="MobiDB-lite"/>
    </source>
</evidence>
<dbReference type="EMBL" id="JALLPJ020001362">
    <property type="protein sequence ID" value="KAL3767594.1"/>
    <property type="molecule type" value="Genomic_DNA"/>
</dbReference>
<feature type="compositionally biased region" description="Basic and acidic residues" evidence="6">
    <location>
        <begin position="154"/>
        <end position="169"/>
    </location>
</feature>
<feature type="domain" description="W2" evidence="7">
    <location>
        <begin position="230"/>
        <end position="395"/>
    </location>
</feature>
<dbReference type="InterPro" id="IPR045196">
    <property type="entry name" value="IF2/IF5"/>
</dbReference>
<dbReference type="Gene3D" id="1.25.40.180">
    <property type="match status" value="1"/>
</dbReference>
<dbReference type="GO" id="GO:0003743">
    <property type="term" value="F:translation initiation factor activity"/>
    <property type="evidence" value="ECO:0007669"/>
    <property type="project" value="UniProtKB-KW"/>
</dbReference>
<dbReference type="FunFam" id="3.30.30.170:FF:000002">
    <property type="entry name" value="Eukaryotic translation initiation factor 5"/>
    <property type="match status" value="1"/>
</dbReference>
<dbReference type="CDD" id="cd11561">
    <property type="entry name" value="W2_eIF5"/>
    <property type="match status" value="1"/>
</dbReference>
<proteinExistence type="inferred from homology"/>
<dbReference type="Gene3D" id="2.20.25.350">
    <property type="match status" value="1"/>
</dbReference>
<evidence type="ECO:0000256" key="1">
    <source>
        <dbReference type="ARBA" id="ARBA00010397"/>
    </source>
</evidence>
<dbReference type="InterPro" id="IPR003307">
    <property type="entry name" value="W2_domain"/>
</dbReference>
<organism evidence="8 9">
    <name type="scientific">Cyclotella atomus</name>
    <dbReference type="NCBI Taxonomy" id="382360"/>
    <lineage>
        <taxon>Eukaryota</taxon>
        <taxon>Sar</taxon>
        <taxon>Stramenopiles</taxon>
        <taxon>Ochrophyta</taxon>
        <taxon>Bacillariophyta</taxon>
        <taxon>Coscinodiscophyceae</taxon>
        <taxon>Thalassiosirophycidae</taxon>
        <taxon>Stephanodiscales</taxon>
        <taxon>Stephanodiscaceae</taxon>
        <taxon>Cyclotella</taxon>
    </lineage>
</organism>
<evidence type="ECO:0000256" key="5">
    <source>
        <dbReference type="ARBA" id="ARBA00023134"/>
    </source>
</evidence>
<feature type="region of interest" description="Disordered" evidence="6">
    <location>
        <begin position="154"/>
        <end position="230"/>
    </location>
</feature>
<dbReference type="SUPFAM" id="SSF48371">
    <property type="entry name" value="ARM repeat"/>
    <property type="match status" value="1"/>
</dbReference>
<dbReference type="InterPro" id="IPR016024">
    <property type="entry name" value="ARM-type_fold"/>
</dbReference>
<keyword evidence="9" id="KW-1185">Reference proteome</keyword>
<evidence type="ECO:0000313" key="9">
    <source>
        <dbReference type="Proteomes" id="UP001530400"/>
    </source>
</evidence>
<gene>
    <name evidence="8" type="ORF">ACHAWO_003273</name>
</gene>
<comment type="caution">
    <text evidence="8">The sequence shown here is derived from an EMBL/GenBank/DDBJ whole genome shotgun (WGS) entry which is preliminary data.</text>
</comment>
<dbReference type="Proteomes" id="UP001530400">
    <property type="component" value="Unassembled WGS sequence"/>
</dbReference>
<keyword evidence="2" id="KW-0396">Initiation factor</keyword>
<dbReference type="InterPro" id="IPR002735">
    <property type="entry name" value="Transl_init_fac_IF2/IF5_dom"/>
</dbReference>
<sequence>MGRPGAIINISGQTPVDDPEYRYKMPTVYGKIEGKGNGIKTVIPNISDVALSLKRDPAEVNKFFGTELGAQTTYSTETDRAVVNGAHTDATLQQLMHKYIELFVLCPNCRLPETEYKIKSGGVYHKCMACGAKEMVDMSHKLCTFILGQDKKAKQDAKKSGKKDKEKKDKDKKKDKKDGSGSDEEKKKEKKEKKSKDKKKDKKDKKKSKSKDEEDEPLSDNDDLNNPTEDLSDENALKLAIEALQSFLSSNPSASPASIAEKVINEQMASGLKSQDRIRIYVRAAFDVNCIKNKSIEKNAPTISKITQGKTVMERHLISAFEGLFVDEPKKFAVVLKQLFDEEVLEEDTILEWAGEGRTEYTLDTVDEDKRAALRGEAEPVVCWLMEDDSSDDEDSEE</sequence>
<dbReference type="Pfam" id="PF01873">
    <property type="entry name" value="eIF-5_eIF-2B"/>
    <property type="match status" value="1"/>
</dbReference>
<evidence type="ECO:0000256" key="3">
    <source>
        <dbReference type="ARBA" id="ARBA00022741"/>
    </source>
</evidence>
<dbReference type="Pfam" id="PF02020">
    <property type="entry name" value="W2"/>
    <property type="match status" value="1"/>
</dbReference>
<protein>
    <recommendedName>
        <fullName evidence="7">W2 domain-containing protein</fullName>
    </recommendedName>
</protein>
<keyword evidence="4" id="KW-0648">Protein biosynthesis</keyword>
<dbReference type="SMART" id="SM00515">
    <property type="entry name" value="eIF5C"/>
    <property type="match status" value="1"/>
</dbReference>
<dbReference type="AlphaFoldDB" id="A0ABD3MWD4"/>
<keyword evidence="5" id="KW-0342">GTP-binding</keyword>
<dbReference type="PANTHER" id="PTHR23001">
    <property type="entry name" value="EUKARYOTIC TRANSLATION INITIATION FACTOR"/>
    <property type="match status" value="1"/>
</dbReference>
<comment type="similarity">
    <text evidence="1">Belongs to the eIF-2-beta/eIF-5 family.</text>
</comment>
<feature type="compositionally biased region" description="Acidic residues" evidence="6">
    <location>
        <begin position="213"/>
        <end position="223"/>
    </location>
</feature>
<feature type="compositionally biased region" description="Basic residues" evidence="6">
    <location>
        <begin position="196"/>
        <end position="209"/>
    </location>
</feature>
<dbReference type="GO" id="GO:0005525">
    <property type="term" value="F:GTP binding"/>
    <property type="evidence" value="ECO:0007669"/>
    <property type="project" value="UniProtKB-KW"/>
</dbReference>
<dbReference type="PANTHER" id="PTHR23001:SF7">
    <property type="entry name" value="EUKARYOTIC TRANSLATION INITIATION FACTOR 5"/>
    <property type="match status" value="1"/>
</dbReference>
<name>A0ABD3MWD4_9STRA</name>
<feature type="compositionally biased region" description="Basic and acidic residues" evidence="6">
    <location>
        <begin position="176"/>
        <end position="195"/>
    </location>
</feature>
<dbReference type="SUPFAM" id="SSF75689">
    <property type="entry name" value="Zinc-binding domain of translation initiation factor 2 beta"/>
    <property type="match status" value="1"/>
</dbReference>
<dbReference type="Gene3D" id="3.30.30.170">
    <property type="match status" value="1"/>
</dbReference>
<evidence type="ECO:0000256" key="2">
    <source>
        <dbReference type="ARBA" id="ARBA00022540"/>
    </source>
</evidence>
<dbReference type="PROSITE" id="PS51363">
    <property type="entry name" value="W2"/>
    <property type="match status" value="1"/>
</dbReference>
<dbReference type="FunFam" id="2.20.25.350:FF:000001">
    <property type="entry name" value="Eukaryotic translation initiation factor 5"/>
    <property type="match status" value="1"/>
</dbReference>
<dbReference type="InterPro" id="IPR016190">
    <property type="entry name" value="Transl_init_fac_IF2/IF5_Zn-bd"/>
</dbReference>
<reference evidence="8 9" key="1">
    <citation type="submission" date="2024-10" db="EMBL/GenBank/DDBJ databases">
        <title>Updated reference genomes for cyclostephanoid diatoms.</title>
        <authorList>
            <person name="Roberts W.R."/>
            <person name="Alverson A.J."/>
        </authorList>
    </citation>
    <scope>NUCLEOTIDE SEQUENCE [LARGE SCALE GENOMIC DNA]</scope>
    <source>
        <strain evidence="8 9">AJA010-31</strain>
    </source>
</reference>
<accession>A0ABD3MWD4</accession>
<keyword evidence="3" id="KW-0547">Nucleotide-binding</keyword>
<dbReference type="InterPro" id="IPR016189">
    <property type="entry name" value="Transl_init_fac_IF2/IF5_N"/>
</dbReference>